<dbReference type="GO" id="GO:0015078">
    <property type="term" value="F:proton transmembrane transporter activity"/>
    <property type="evidence" value="ECO:0007669"/>
    <property type="project" value="TreeGrafter"/>
</dbReference>
<evidence type="ECO:0000256" key="14">
    <source>
        <dbReference type="ARBA" id="ARBA00030211"/>
    </source>
</evidence>
<keyword evidence="7 17" id="KW-0812">Transmembrane</keyword>
<sequence length="107" mass="12492">MTARNREEYEERRFYTIGLVLSVVLTVMSFMSVMTDYLPVTWVFPALVILALGQILVHIRIFLHIDLSRQKREDLLMLLFTILLLGIMAFGTIWVVGDMNMRMMQGH</sequence>
<dbReference type="STRING" id="1449350.OCH239_11345"/>
<evidence type="ECO:0000256" key="1">
    <source>
        <dbReference type="ARBA" id="ARBA00004651"/>
    </source>
</evidence>
<dbReference type="PATRIC" id="fig|1449350.3.peg.880"/>
<dbReference type="GO" id="GO:0009486">
    <property type="term" value="F:cytochrome bo3 ubiquinol oxidase activity"/>
    <property type="evidence" value="ECO:0007669"/>
    <property type="project" value="InterPro"/>
</dbReference>
<evidence type="ECO:0000256" key="6">
    <source>
        <dbReference type="ARBA" id="ARBA00022475"/>
    </source>
</evidence>
<dbReference type="PANTHER" id="PTHR36835">
    <property type="entry name" value="CYTOCHROME BO(3) UBIQUINOL OXIDASE SUBUNIT 4"/>
    <property type="match status" value="1"/>
</dbReference>
<feature type="transmembrane region" description="Helical" evidence="17">
    <location>
        <begin position="14"/>
        <end position="34"/>
    </location>
</feature>
<evidence type="ECO:0000256" key="16">
    <source>
        <dbReference type="ARBA" id="ARBA00032185"/>
    </source>
</evidence>
<dbReference type="NCBIfam" id="TIGR02847">
    <property type="entry name" value="CyoD"/>
    <property type="match status" value="1"/>
</dbReference>
<evidence type="ECO:0000256" key="10">
    <source>
        <dbReference type="ARBA" id="ARBA00023002"/>
    </source>
</evidence>
<dbReference type="Proteomes" id="UP000022447">
    <property type="component" value="Unassembled WGS sequence"/>
</dbReference>
<reference evidence="18 19" key="1">
    <citation type="submission" date="2014-01" db="EMBL/GenBank/DDBJ databases">
        <title>Roseivivax halodurans JCM 10272 Genome Sequencing.</title>
        <authorList>
            <person name="Lai Q."/>
            <person name="Li G."/>
            <person name="Shao Z."/>
        </authorList>
    </citation>
    <scope>NUCLEOTIDE SEQUENCE [LARGE SCALE GENOMIC DNA]</scope>
    <source>
        <strain evidence="18 19">JCM 10272</strain>
    </source>
</reference>
<comment type="subunit">
    <text evidence="3">Heterooctamer of two A chains, two B chains, two C chains and two D chains.</text>
</comment>
<keyword evidence="9 17" id="KW-1133">Transmembrane helix</keyword>
<dbReference type="eggNOG" id="COG3125">
    <property type="taxonomic scope" value="Bacteria"/>
</dbReference>
<comment type="subcellular location">
    <subcellularLocation>
        <location evidence="1">Cell membrane</location>
        <topology evidence="1">Multi-pass membrane protein</topology>
    </subcellularLocation>
</comment>
<keyword evidence="11 17" id="KW-0472">Membrane</keyword>
<keyword evidence="19" id="KW-1185">Reference proteome</keyword>
<dbReference type="GO" id="GO:0005886">
    <property type="term" value="C:plasma membrane"/>
    <property type="evidence" value="ECO:0007669"/>
    <property type="project" value="UniProtKB-SubCell"/>
</dbReference>
<organism evidence="18 19">
    <name type="scientific">Roseivivax halodurans JCM 10272</name>
    <dbReference type="NCBI Taxonomy" id="1449350"/>
    <lineage>
        <taxon>Bacteria</taxon>
        <taxon>Pseudomonadati</taxon>
        <taxon>Pseudomonadota</taxon>
        <taxon>Alphaproteobacteria</taxon>
        <taxon>Rhodobacterales</taxon>
        <taxon>Roseobacteraceae</taxon>
        <taxon>Roseivivax</taxon>
    </lineage>
</organism>
<keyword evidence="10" id="KW-0560">Oxidoreductase</keyword>
<dbReference type="Pfam" id="PF03626">
    <property type="entry name" value="COX4_pro"/>
    <property type="match status" value="1"/>
</dbReference>
<feature type="transmembrane region" description="Helical" evidence="17">
    <location>
        <begin position="40"/>
        <end position="63"/>
    </location>
</feature>
<gene>
    <name evidence="18" type="ORF">OCH239_11345</name>
</gene>
<dbReference type="InterPro" id="IPR050968">
    <property type="entry name" value="Cytochrome_c_oxidase_bac_sub4"/>
</dbReference>
<dbReference type="PANTHER" id="PTHR36835:SF1">
    <property type="entry name" value="CYTOCHROME BO(3) UBIQUINOL OXIDASE SUBUNIT 4"/>
    <property type="match status" value="1"/>
</dbReference>
<evidence type="ECO:0000256" key="4">
    <source>
        <dbReference type="ARBA" id="ARBA00014689"/>
    </source>
</evidence>
<dbReference type="GO" id="GO:0009319">
    <property type="term" value="C:cytochrome o ubiquinol oxidase complex"/>
    <property type="evidence" value="ECO:0007669"/>
    <property type="project" value="TreeGrafter"/>
</dbReference>
<comment type="caution">
    <text evidence="18">The sequence shown here is derived from an EMBL/GenBank/DDBJ whole genome shotgun (WGS) entry which is preliminary data.</text>
</comment>
<keyword evidence="8" id="KW-0249">Electron transport</keyword>
<name>X7EIN3_9RHOB</name>
<evidence type="ECO:0000313" key="19">
    <source>
        <dbReference type="Proteomes" id="UP000022447"/>
    </source>
</evidence>
<comment type="function">
    <text evidence="12">Cytochrome bo(3) ubiquinol terminal oxidase is the component of the aerobic respiratory chain of E.coli that predominates when cells are grown at high aeration. Has proton pump activity across the membrane in addition to electron transfer, pumping 2 protons/electron.</text>
</comment>
<evidence type="ECO:0000256" key="2">
    <source>
        <dbReference type="ARBA" id="ARBA00008079"/>
    </source>
</evidence>
<protein>
    <recommendedName>
        <fullName evidence="4">Cytochrome bo(3) ubiquinol oxidase subunit 4</fullName>
    </recommendedName>
    <alternativeName>
        <fullName evidence="16">Cytochrome o ubiquinol oxidase subunit 4</fullName>
    </alternativeName>
    <alternativeName>
        <fullName evidence="13">Oxidase bo(3) subunit 4</fullName>
    </alternativeName>
    <alternativeName>
        <fullName evidence="14">Ubiquinol oxidase polypeptide IV</fullName>
    </alternativeName>
    <alternativeName>
        <fullName evidence="15">Ubiquinol oxidase subunit 4</fullName>
    </alternativeName>
</protein>
<evidence type="ECO:0000256" key="17">
    <source>
        <dbReference type="SAM" id="Phobius"/>
    </source>
</evidence>
<evidence type="ECO:0000256" key="15">
    <source>
        <dbReference type="ARBA" id="ARBA00031887"/>
    </source>
</evidence>
<evidence type="ECO:0000256" key="11">
    <source>
        <dbReference type="ARBA" id="ARBA00023136"/>
    </source>
</evidence>
<feature type="transmembrane region" description="Helical" evidence="17">
    <location>
        <begin position="75"/>
        <end position="97"/>
    </location>
</feature>
<evidence type="ECO:0000256" key="9">
    <source>
        <dbReference type="ARBA" id="ARBA00022989"/>
    </source>
</evidence>
<proteinExistence type="inferred from homology"/>
<dbReference type="AlphaFoldDB" id="X7EIN3"/>
<evidence type="ECO:0000256" key="3">
    <source>
        <dbReference type="ARBA" id="ARBA00011700"/>
    </source>
</evidence>
<evidence type="ECO:0000256" key="7">
    <source>
        <dbReference type="ARBA" id="ARBA00022692"/>
    </source>
</evidence>
<accession>X7EIN3</accession>
<keyword evidence="5" id="KW-0813">Transport</keyword>
<dbReference type="InterPro" id="IPR014210">
    <property type="entry name" value="Cyt_o_ubiqinol_oxidase_su4"/>
</dbReference>
<evidence type="ECO:0000256" key="12">
    <source>
        <dbReference type="ARBA" id="ARBA00025694"/>
    </source>
</evidence>
<dbReference type="GO" id="GO:0019646">
    <property type="term" value="P:aerobic electron transport chain"/>
    <property type="evidence" value="ECO:0007669"/>
    <property type="project" value="TreeGrafter"/>
</dbReference>
<dbReference type="GO" id="GO:0015990">
    <property type="term" value="P:electron transport coupled proton transport"/>
    <property type="evidence" value="ECO:0007669"/>
    <property type="project" value="InterPro"/>
</dbReference>
<comment type="similarity">
    <text evidence="2">Belongs to the cytochrome c oxidase bacterial subunit 4 family.</text>
</comment>
<dbReference type="EMBL" id="JALZ01000003">
    <property type="protein sequence ID" value="ETX15772.1"/>
    <property type="molecule type" value="Genomic_DNA"/>
</dbReference>
<evidence type="ECO:0000256" key="13">
    <source>
        <dbReference type="ARBA" id="ARBA00030071"/>
    </source>
</evidence>
<dbReference type="InterPro" id="IPR005171">
    <property type="entry name" value="Cyt_c_oxidase_su4_prok"/>
</dbReference>
<evidence type="ECO:0000256" key="8">
    <source>
        <dbReference type="ARBA" id="ARBA00022982"/>
    </source>
</evidence>
<keyword evidence="6" id="KW-1003">Cell membrane</keyword>
<evidence type="ECO:0000256" key="5">
    <source>
        <dbReference type="ARBA" id="ARBA00022448"/>
    </source>
</evidence>
<evidence type="ECO:0000313" key="18">
    <source>
        <dbReference type="EMBL" id="ETX15772.1"/>
    </source>
</evidence>